<gene>
    <name evidence="6" type="ORF">GBG19_11970</name>
</gene>
<dbReference type="EMBL" id="WFKK01000040">
    <property type="protein sequence ID" value="KAB7886579.1"/>
    <property type="molecule type" value="Genomic_DNA"/>
</dbReference>
<dbReference type="AlphaFoldDB" id="A0A6L4WQ31"/>
<evidence type="ECO:0000259" key="5">
    <source>
        <dbReference type="Pfam" id="PF01420"/>
    </source>
</evidence>
<dbReference type="InterPro" id="IPR000055">
    <property type="entry name" value="Restrct_endonuc_typeI_TRD"/>
</dbReference>
<comment type="similarity">
    <text evidence="1">Belongs to the type-I restriction system S methylase family.</text>
</comment>
<evidence type="ECO:0000256" key="1">
    <source>
        <dbReference type="ARBA" id="ARBA00010923"/>
    </source>
</evidence>
<dbReference type="GO" id="GO:0009307">
    <property type="term" value="P:DNA restriction-modification system"/>
    <property type="evidence" value="ECO:0007669"/>
    <property type="project" value="UniProtKB-KW"/>
</dbReference>
<dbReference type="Proteomes" id="UP000472839">
    <property type="component" value="Unassembled WGS sequence"/>
</dbReference>
<dbReference type="GO" id="GO:0003677">
    <property type="term" value="F:DNA binding"/>
    <property type="evidence" value="ECO:0007669"/>
    <property type="project" value="UniProtKB-KW"/>
</dbReference>
<evidence type="ECO:0000256" key="3">
    <source>
        <dbReference type="ARBA" id="ARBA00023125"/>
    </source>
</evidence>
<keyword evidence="3" id="KW-0238">DNA-binding</keyword>
<evidence type="ECO:0000313" key="6">
    <source>
        <dbReference type="EMBL" id="KAB7886579.1"/>
    </source>
</evidence>
<accession>A0A6L4WQ31</accession>
<feature type="coiled-coil region" evidence="4">
    <location>
        <begin position="79"/>
        <end position="117"/>
    </location>
</feature>
<sequence>PIGKTCIIPETFEDGIILADIVRIRPDKKIVNYKYLEYFLNTNLSVSQLTKEISGATRPRVNLSNVRNIVAPILSLKVQNNIVEEINILENKTKQLEQKYQQKLDNLEELKKSLLQKAFSGELTK</sequence>
<reference evidence="6 7" key="1">
    <citation type="submission" date="2019-10" db="EMBL/GenBank/DDBJ databases">
        <title>Poseidonibacter ostreae sp. nov., isolated from the gut of the Ostrea denselamellosa.</title>
        <authorList>
            <person name="Choi A."/>
        </authorList>
    </citation>
    <scope>NUCLEOTIDE SEQUENCE [LARGE SCALE GENOMIC DNA]</scope>
    <source>
        <strain evidence="6 7">SJOD-M-33</strain>
    </source>
</reference>
<keyword evidence="6" id="KW-0255">Endonuclease</keyword>
<evidence type="ECO:0000256" key="4">
    <source>
        <dbReference type="SAM" id="Coils"/>
    </source>
</evidence>
<keyword evidence="2" id="KW-0680">Restriction system</keyword>
<dbReference type="PANTHER" id="PTHR30408:SF12">
    <property type="entry name" value="TYPE I RESTRICTION ENZYME MJAVIII SPECIFICITY SUBUNIT"/>
    <property type="match status" value="1"/>
</dbReference>
<proteinExistence type="inferred from homology"/>
<feature type="non-terminal residue" evidence="6">
    <location>
        <position position="1"/>
    </location>
</feature>
<dbReference type="RefSeq" id="WP_193315857.1">
    <property type="nucleotide sequence ID" value="NZ_WFKK01000040.1"/>
</dbReference>
<dbReference type="InterPro" id="IPR052021">
    <property type="entry name" value="Type-I_RS_S_subunit"/>
</dbReference>
<dbReference type="SUPFAM" id="SSF116734">
    <property type="entry name" value="DNA methylase specificity domain"/>
    <property type="match status" value="1"/>
</dbReference>
<comment type="caution">
    <text evidence="6">The sequence shown here is derived from an EMBL/GenBank/DDBJ whole genome shotgun (WGS) entry which is preliminary data.</text>
</comment>
<dbReference type="PANTHER" id="PTHR30408">
    <property type="entry name" value="TYPE-1 RESTRICTION ENZYME ECOKI SPECIFICITY PROTEIN"/>
    <property type="match status" value="1"/>
</dbReference>
<dbReference type="InterPro" id="IPR044946">
    <property type="entry name" value="Restrct_endonuc_typeI_TRD_sf"/>
</dbReference>
<organism evidence="6 7">
    <name type="scientific">Poseidonibacter ostreae</name>
    <dbReference type="NCBI Taxonomy" id="2654171"/>
    <lineage>
        <taxon>Bacteria</taxon>
        <taxon>Pseudomonadati</taxon>
        <taxon>Campylobacterota</taxon>
        <taxon>Epsilonproteobacteria</taxon>
        <taxon>Campylobacterales</taxon>
        <taxon>Arcobacteraceae</taxon>
        <taxon>Poseidonibacter</taxon>
    </lineage>
</organism>
<keyword evidence="4" id="KW-0175">Coiled coil</keyword>
<evidence type="ECO:0000313" key="7">
    <source>
        <dbReference type="Proteomes" id="UP000472839"/>
    </source>
</evidence>
<keyword evidence="6" id="KW-0378">Hydrolase</keyword>
<dbReference type="Pfam" id="PF01420">
    <property type="entry name" value="Methylase_S"/>
    <property type="match status" value="1"/>
</dbReference>
<keyword evidence="6" id="KW-0540">Nuclease</keyword>
<feature type="domain" description="Type I restriction modification DNA specificity" evidence="5">
    <location>
        <begin position="2"/>
        <end position="104"/>
    </location>
</feature>
<dbReference type="Gene3D" id="3.90.220.20">
    <property type="entry name" value="DNA methylase specificity domains"/>
    <property type="match status" value="1"/>
</dbReference>
<protein>
    <submittedName>
        <fullName evidence="6">Restriction endonuclease subunit S</fullName>
    </submittedName>
</protein>
<dbReference type="GO" id="GO:0004519">
    <property type="term" value="F:endonuclease activity"/>
    <property type="evidence" value="ECO:0007669"/>
    <property type="project" value="UniProtKB-KW"/>
</dbReference>
<evidence type="ECO:0000256" key="2">
    <source>
        <dbReference type="ARBA" id="ARBA00022747"/>
    </source>
</evidence>
<name>A0A6L4WQ31_9BACT</name>